<evidence type="ECO:0000313" key="4">
    <source>
        <dbReference type="EMBL" id="MFD2891435.1"/>
    </source>
</evidence>
<dbReference type="NCBIfam" id="TIGR04183">
    <property type="entry name" value="Por_Secre_tail"/>
    <property type="match status" value="1"/>
</dbReference>
<feature type="domain" description="Fibronectin type-III" evidence="3">
    <location>
        <begin position="159"/>
        <end position="257"/>
    </location>
</feature>
<reference evidence="5" key="1">
    <citation type="journal article" date="2019" name="Int. J. Syst. Evol. Microbiol.">
        <title>The Global Catalogue of Microorganisms (GCM) 10K type strain sequencing project: providing services to taxonomists for standard genome sequencing and annotation.</title>
        <authorList>
            <consortium name="The Broad Institute Genomics Platform"/>
            <consortium name="The Broad Institute Genome Sequencing Center for Infectious Disease"/>
            <person name="Wu L."/>
            <person name="Ma J."/>
        </authorList>
    </citation>
    <scope>NUCLEOTIDE SEQUENCE [LARGE SCALE GENOMIC DNA]</scope>
    <source>
        <strain evidence="5">KCTC 22671</strain>
    </source>
</reference>
<dbReference type="PROSITE" id="PS50853">
    <property type="entry name" value="FN3"/>
    <property type="match status" value="1"/>
</dbReference>
<protein>
    <submittedName>
        <fullName evidence="4">GEVED domain-containing protein</fullName>
    </submittedName>
</protein>
<evidence type="ECO:0000256" key="2">
    <source>
        <dbReference type="SAM" id="SignalP"/>
    </source>
</evidence>
<sequence length="1260" mass="131860">MRKITLFFTFFLSLLFSSYLTAQHTFTTIAGPTLVANGTPVTLSINDIANTSGVTIPSTFTYSSFTISANWENVSGSWSSEADLKVVTAAGTVTIDPPTSGSGSSSVATTLTFDGDFVAPYDPATDGSLDIVLNQSWSGSSANWSNIIVTINPTPACITPTGLLTSNITDTQVQLDWDDMSGVSQFDFEYAIQLQGVGTPTINGVLVSDDITATATTDLSGNPLLSNTAYEVWLRSDCGVGAYSEWFGPVNFTTACSVYSIPTTEDFTTYVPGCWQEADNGDLLAGPDDFGSSAWISDGFANNGDSGAAKINIYSTGKNDWILSPLYNIAASGYELKFAAAATQYASTNAPTTAWEADDFVEVLVSTDFTNWTVLYTFNDTNTPSNMGSVVIVDLEAYAGQNVRFAFRGVEGSVDGSADIDFSIDDFEIRLTPTAPPACVSNLVATPDVACGNFASAISWDAVSGADGYKITMGTTSGGNDILNNVDLGDVLNYSYVGLINTSYYVTVLSYNSFGNATACSEITFTTNANGCYCTSNPSSIDNNGVTNVQIVTTDFPNSTVSYTDNTSSPVDVYQGLSNNVQITYETGYTYDTHIWVDLNDDFVFDATELMYSGTSTNVSPSNLDASFVVPSTLSLGQHRMRIGSADSGQATPNPCYSGSFGVTIDFVINVVAPPCVPTGVSSTTIVADCVNSQYSIDVAVSSLGDGTPVITDGTNTWPVTSTGVVTVGPFVSGATVSLTLLHGSESVCDVVLGSFNYGCPPSNDECNNAIALTVNADLNCAVVTAGTNFYATASSQADDVTGTPNNDVWFSFVAVEAAHTIVISNVVAVSGSSVDMGMGVYDAITGCSALSFVADSDPNTLALTGLTVGNTYLVRVYNWSSIVSNANTFDICVGTPPAPPVNDDCDNAIALTVNTDLNCGVVTSGTNQSATASSQADDVTGTPNNDVWFSFVAVETAHTIVLSNVVAVSGSSTNMGMGVYDATGGCSALTFFNDSDPNTLALTGLTVGNTYLVRVYNWSSTASNANAFNICVGTPPPPPSNDDCDNAIALTVNADLNCGVVTTGTNLSATASSQADDVTGTPNNDVWFSFVATAEAHTIALSNVVAVSGSSTDMGMGVYDATGGCTALTFFDDSDPNTLDLTGLTIGNTYLVRVYNWTTAASNGNTFDICIGTDPNLSSATFDQSSLKVYPNPISDVLNLEFSEEIKAIQVVNLLGQIVIDQSVNNTTLKIDMTHLNSGTYIVNILINDVMQTVKVIKN</sequence>
<dbReference type="InterPro" id="IPR003961">
    <property type="entry name" value="FN3_dom"/>
</dbReference>
<evidence type="ECO:0000256" key="1">
    <source>
        <dbReference type="ARBA" id="ARBA00022729"/>
    </source>
</evidence>
<organism evidence="4 5">
    <name type="scientific">Flavobacterium chuncheonense</name>
    <dbReference type="NCBI Taxonomy" id="2026653"/>
    <lineage>
        <taxon>Bacteria</taxon>
        <taxon>Pseudomonadati</taxon>
        <taxon>Bacteroidota</taxon>
        <taxon>Flavobacteriia</taxon>
        <taxon>Flavobacteriales</taxon>
        <taxon>Flavobacteriaceae</taxon>
        <taxon>Flavobacterium</taxon>
    </lineage>
</organism>
<gene>
    <name evidence="4" type="ORF">ACFS5J_05335</name>
</gene>
<dbReference type="InterPro" id="IPR013783">
    <property type="entry name" value="Ig-like_fold"/>
</dbReference>
<name>A0ABW5YKF7_9FLAO</name>
<dbReference type="Pfam" id="PF23759">
    <property type="entry name" value="GBD_T9SS_assoc"/>
    <property type="match status" value="3"/>
</dbReference>
<dbReference type="InterPro" id="IPR026444">
    <property type="entry name" value="Secre_tail"/>
</dbReference>
<dbReference type="Gene3D" id="2.60.40.10">
    <property type="entry name" value="Immunoglobulins"/>
    <property type="match status" value="2"/>
</dbReference>
<feature type="chain" id="PRO_5046166094" evidence="2">
    <location>
        <begin position="23"/>
        <end position="1260"/>
    </location>
</feature>
<keyword evidence="1 2" id="KW-0732">Signal</keyword>
<dbReference type="SUPFAM" id="SSF49265">
    <property type="entry name" value="Fibronectin type III"/>
    <property type="match status" value="1"/>
</dbReference>
<dbReference type="InterPro" id="IPR036116">
    <property type="entry name" value="FN3_sf"/>
</dbReference>
<feature type="signal peptide" evidence="2">
    <location>
        <begin position="1"/>
        <end position="22"/>
    </location>
</feature>
<dbReference type="InterPro" id="IPR045474">
    <property type="entry name" value="GEVED"/>
</dbReference>
<evidence type="ECO:0000313" key="5">
    <source>
        <dbReference type="Proteomes" id="UP001597534"/>
    </source>
</evidence>
<proteinExistence type="predicted"/>
<dbReference type="Pfam" id="PF20009">
    <property type="entry name" value="GEVED"/>
    <property type="match status" value="1"/>
</dbReference>
<dbReference type="InterPro" id="IPR056600">
    <property type="entry name" value="GBD_T9SS_assoc"/>
</dbReference>
<dbReference type="Pfam" id="PF18962">
    <property type="entry name" value="Por_Secre_tail"/>
    <property type="match status" value="1"/>
</dbReference>
<dbReference type="EMBL" id="JBHUPC010000012">
    <property type="protein sequence ID" value="MFD2891435.1"/>
    <property type="molecule type" value="Genomic_DNA"/>
</dbReference>
<accession>A0ABW5YKF7</accession>
<keyword evidence="5" id="KW-1185">Reference proteome</keyword>
<dbReference type="RefSeq" id="WP_379811022.1">
    <property type="nucleotide sequence ID" value="NZ_JBHUPC010000012.1"/>
</dbReference>
<comment type="caution">
    <text evidence="4">The sequence shown here is derived from an EMBL/GenBank/DDBJ whole genome shotgun (WGS) entry which is preliminary data.</text>
</comment>
<evidence type="ECO:0000259" key="3">
    <source>
        <dbReference type="PROSITE" id="PS50853"/>
    </source>
</evidence>
<dbReference type="Proteomes" id="UP001597534">
    <property type="component" value="Unassembled WGS sequence"/>
</dbReference>